<dbReference type="GO" id="GO:0003755">
    <property type="term" value="F:peptidyl-prolyl cis-trans isomerase activity"/>
    <property type="evidence" value="ECO:0007669"/>
    <property type="project" value="UniProtKB-KW"/>
</dbReference>
<dbReference type="GeneID" id="43673095"/>
<evidence type="ECO:0000259" key="8">
    <source>
        <dbReference type="PROSITE" id="PS50198"/>
    </source>
</evidence>
<gene>
    <name evidence="9" type="ORF">BDV37DRAFT_289182</name>
</gene>
<dbReference type="PANTHER" id="PTHR10657:SF4">
    <property type="entry name" value="PEPTIDYL-PROLYL CIS-TRANS ISOMERASE-RELATED"/>
    <property type="match status" value="1"/>
</dbReference>
<evidence type="ECO:0000313" key="10">
    <source>
        <dbReference type="Proteomes" id="UP000325579"/>
    </source>
</evidence>
<evidence type="ECO:0000313" key="9">
    <source>
        <dbReference type="EMBL" id="KAE8397726.1"/>
    </source>
</evidence>
<dbReference type="GO" id="GO:0060255">
    <property type="term" value="P:regulation of macromolecule metabolic process"/>
    <property type="evidence" value="ECO:0007669"/>
    <property type="project" value="UniProtKB-ARBA"/>
</dbReference>
<dbReference type="EC" id="5.2.1.8" evidence="2"/>
<feature type="domain" description="WW" evidence="7">
    <location>
        <begin position="399"/>
        <end position="433"/>
    </location>
</feature>
<evidence type="ECO:0000256" key="3">
    <source>
        <dbReference type="ARBA" id="ARBA00023110"/>
    </source>
</evidence>
<dbReference type="EMBL" id="ML736881">
    <property type="protein sequence ID" value="KAE8397726.1"/>
    <property type="molecule type" value="Genomic_DNA"/>
</dbReference>
<keyword evidence="3 5" id="KW-0697">Rotamase</keyword>
<dbReference type="SMART" id="SM00456">
    <property type="entry name" value="WW"/>
    <property type="match status" value="1"/>
</dbReference>
<dbReference type="PROSITE" id="PS50198">
    <property type="entry name" value="PPIC_PPIASE_2"/>
    <property type="match status" value="1"/>
</dbReference>
<dbReference type="FunFam" id="2.20.70.10:FF:000066">
    <property type="entry name" value="Peptidyl-prolyl cis-trans isomerase"/>
    <property type="match status" value="1"/>
</dbReference>
<evidence type="ECO:0000256" key="4">
    <source>
        <dbReference type="ARBA" id="ARBA00023235"/>
    </source>
</evidence>
<evidence type="ECO:0000256" key="6">
    <source>
        <dbReference type="SAM" id="MobiDB-lite"/>
    </source>
</evidence>
<reference evidence="9 10" key="1">
    <citation type="submission" date="2019-04" db="EMBL/GenBank/DDBJ databases">
        <authorList>
            <consortium name="DOE Joint Genome Institute"/>
            <person name="Mondo S."/>
            <person name="Kjaerbolling I."/>
            <person name="Vesth T."/>
            <person name="Frisvad J.C."/>
            <person name="Nybo J.L."/>
            <person name="Theobald S."/>
            <person name="Kildgaard S."/>
            <person name="Isbrandt T."/>
            <person name="Kuo A."/>
            <person name="Sato A."/>
            <person name="Lyhne E.K."/>
            <person name="Kogle M.E."/>
            <person name="Wiebenga A."/>
            <person name="Kun R.S."/>
            <person name="Lubbers R.J."/>
            <person name="Makela M.R."/>
            <person name="Barry K."/>
            <person name="Chovatia M."/>
            <person name="Clum A."/>
            <person name="Daum C."/>
            <person name="Haridas S."/>
            <person name="He G."/>
            <person name="LaButti K."/>
            <person name="Lipzen A."/>
            <person name="Riley R."/>
            <person name="Salamov A."/>
            <person name="Simmons B.A."/>
            <person name="Magnuson J.K."/>
            <person name="Henrissat B."/>
            <person name="Mortensen U.H."/>
            <person name="Larsen T.O."/>
            <person name="Devries R.P."/>
            <person name="Grigoriev I.V."/>
            <person name="Machida M."/>
            <person name="Baker S.E."/>
            <person name="Andersen M.R."/>
            <person name="Cantor M.N."/>
            <person name="Hua S.X."/>
        </authorList>
    </citation>
    <scope>NUCLEOTIDE SEQUENCE [LARGE SCALE GENOMIC DNA]</scope>
    <source>
        <strain evidence="9 10">CBS 119388</strain>
    </source>
</reference>
<dbReference type="Pfam" id="PF00397">
    <property type="entry name" value="WW"/>
    <property type="match status" value="1"/>
</dbReference>
<keyword evidence="4 5" id="KW-0413">Isomerase</keyword>
<dbReference type="Proteomes" id="UP000325579">
    <property type="component" value="Unassembled WGS sequence"/>
</dbReference>
<keyword evidence="10" id="KW-1185">Reference proteome</keyword>
<dbReference type="GO" id="GO:0080090">
    <property type="term" value="P:regulation of primary metabolic process"/>
    <property type="evidence" value="ECO:0007669"/>
    <property type="project" value="UniProtKB-ARBA"/>
</dbReference>
<comment type="catalytic activity">
    <reaction evidence="1">
        <text>[protein]-peptidylproline (omega=180) = [protein]-peptidylproline (omega=0)</text>
        <dbReference type="Rhea" id="RHEA:16237"/>
        <dbReference type="Rhea" id="RHEA-COMP:10747"/>
        <dbReference type="Rhea" id="RHEA-COMP:10748"/>
        <dbReference type="ChEBI" id="CHEBI:83833"/>
        <dbReference type="ChEBI" id="CHEBI:83834"/>
        <dbReference type="EC" id="5.2.1.8"/>
    </reaction>
</comment>
<dbReference type="PROSITE" id="PS50020">
    <property type="entry name" value="WW_DOMAIN_2"/>
    <property type="match status" value="1"/>
</dbReference>
<protein>
    <recommendedName>
        <fullName evidence="2">peptidylprolyl isomerase</fullName>
        <ecNumber evidence="2">5.2.1.8</ecNumber>
    </recommendedName>
</protein>
<dbReference type="AlphaFoldDB" id="A0A5N7CU47"/>
<evidence type="ECO:0000259" key="7">
    <source>
        <dbReference type="PROSITE" id="PS50020"/>
    </source>
</evidence>
<sequence length="568" mass="62682">MRSPLGMQLLSWFLRRRHRSICLSKTSPEPLPILLIGGAVLDPGELEGASNLIKPLFFDVANAVGAACAKVGGTVDKTTSIASQFIKDAVEETKKAAIERAIQTGAVEDSVSILRRLGPCLFISNHLGTVVKTIRSLDTERSMSMFVGSDDGPVDEVDHLTYRPKVVFNEKAGRHKCLRTETDLNYIADAGRIQLQEMLHRGYKIRCIDQSVLPDETLLVYQLARKWCGWKGIAMLNTPPKPSLLKSEDPSPPRSSSEARSLESSKHYNKGHSYGEIIITEVPAEDDDLATNQNCSPTATQGGHIRIPFKNDSIYAEHHAIDGSKKIIASNKEVGKPIGVSEYRYGYQVVVLDLACSPHLSKVETDLEVGGPKGYGYDITYEPLGDIIRHLSTIIMVETGLPAGWEVRHSNSKNLPYYFSLATKQSRWEPPSGTDTEKLKAYMTDYHSGPTSRPDGTGQGEGKIRCSHLLVKHSESRRSRSWIEAEITRSKEEAIEILRGHEMRIKSGDVNLEDLAMSESDCSSARNGGDLYVPSFSFREFEDAAFTLQPGRVSGIVDTASGVHLIER</sequence>
<dbReference type="PROSITE" id="PS01159">
    <property type="entry name" value="WW_DOMAIN_1"/>
    <property type="match status" value="1"/>
</dbReference>
<dbReference type="InterPro" id="IPR000297">
    <property type="entry name" value="PPIase_PpiC"/>
</dbReference>
<dbReference type="Gene3D" id="2.20.70.10">
    <property type="match status" value="1"/>
</dbReference>
<dbReference type="CDD" id="cd00201">
    <property type="entry name" value="WW"/>
    <property type="match status" value="1"/>
</dbReference>
<evidence type="ECO:0000256" key="2">
    <source>
        <dbReference type="ARBA" id="ARBA00013194"/>
    </source>
</evidence>
<organism evidence="9 10">
    <name type="scientific">Aspergillus pseudonomiae</name>
    <dbReference type="NCBI Taxonomy" id="1506151"/>
    <lineage>
        <taxon>Eukaryota</taxon>
        <taxon>Fungi</taxon>
        <taxon>Dikarya</taxon>
        <taxon>Ascomycota</taxon>
        <taxon>Pezizomycotina</taxon>
        <taxon>Eurotiomycetes</taxon>
        <taxon>Eurotiomycetidae</taxon>
        <taxon>Eurotiales</taxon>
        <taxon>Aspergillaceae</taxon>
        <taxon>Aspergillus</taxon>
        <taxon>Aspergillus subgen. Circumdati</taxon>
    </lineage>
</organism>
<dbReference type="Pfam" id="PF20906">
    <property type="entry name" value="S-Me-THD_C"/>
    <property type="match status" value="1"/>
</dbReference>
<dbReference type="InterPro" id="IPR036020">
    <property type="entry name" value="WW_dom_sf"/>
</dbReference>
<dbReference type="Pfam" id="PF00639">
    <property type="entry name" value="Rotamase"/>
    <property type="match status" value="1"/>
</dbReference>
<feature type="domain" description="PpiC" evidence="8">
    <location>
        <begin position="461"/>
        <end position="568"/>
    </location>
</feature>
<dbReference type="Gene3D" id="3.10.50.40">
    <property type="match status" value="1"/>
</dbReference>
<evidence type="ECO:0000256" key="1">
    <source>
        <dbReference type="ARBA" id="ARBA00000971"/>
    </source>
</evidence>
<dbReference type="OrthoDB" id="2530521at2759"/>
<dbReference type="InterPro" id="IPR051370">
    <property type="entry name" value="PPIase_Pin1"/>
</dbReference>
<dbReference type="InterPro" id="IPR048350">
    <property type="entry name" value="S-Me-THD-like_C"/>
</dbReference>
<evidence type="ECO:0000256" key="5">
    <source>
        <dbReference type="PROSITE-ProRule" id="PRU00278"/>
    </source>
</evidence>
<dbReference type="PANTHER" id="PTHR10657">
    <property type="entry name" value="PEPTIDYL-PROLYL CIS-TRANS ISOMERASE"/>
    <property type="match status" value="1"/>
</dbReference>
<name>A0A5N7CU47_9EURO</name>
<dbReference type="GO" id="GO:0005634">
    <property type="term" value="C:nucleus"/>
    <property type="evidence" value="ECO:0007669"/>
    <property type="project" value="TreeGrafter"/>
</dbReference>
<dbReference type="RefSeq" id="XP_031935045.1">
    <property type="nucleotide sequence ID" value="XM_032088404.1"/>
</dbReference>
<feature type="region of interest" description="Disordered" evidence="6">
    <location>
        <begin position="239"/>
        <end position="268"/>
    </location>
</feature>
<dbReference type="InterPro" id="IPR001202">
    <property type="entry name" value="WW_dom"/>
</dbReference>
<dbReference type="InterPro" id="IPR046357">
    <property type="entry name" value="PPIase_dom_sf"/>
</dbReference>
<accession>A0A5N7CU47</accession>
<dbReference type="FunFam" id="3.10.50.40:FF:000010">
    <property type="entry name" value="Peptidyl-prolyl cis-trans isomerase Pin1"/>
    <property type="match status" value="1"/>
</dbReference>
<dbReference type="SUPFAM" id="SSF51045">
    <property type="entry name" value="WW domain"/>
    <property type="match status" value="1"/>
</dbReference>
<proteinExistence type="predicted"/>
<dbReference type="GO" id="GO:0005829">
    <property type="term" value="C:cytosol"/>
    <property type="evidence" value="ECO:0007669"/>
    <property type="project" value="TreeGrafter"/>
</dbReference>
<dbReference type="SUPFAM" id="SSF160991">
    <property type="entry name" value="CV3147-like"/>
    <property type="match status" value="1"/>
</dbReference>
<dbReference type="SUPFAM" id="SSF54534">
    <property type="entry name" value="FKBP-like"/>
    <property type="match status" value="1"/>
</dbReference>